<feature type="chain" id="PRO_5035783151" evidence="3">
    <location>
        <begin position="20"/>
        <end position="174"/>
    </location>
</feature>
<dbReference type="AlphaFoldDB" id="A0A8S3YT99"/>
<proteinExistence type="predicted"/>
<evidence type="ECO:0000313" key="5">
    <source>
        <dbReference type="Proteomes" id="UP000678393"/>
    </source>
</evidence>
<keyword evidence="2" id="KW-0812">Transmembrane</keyword>
<evidence type="ECO:0000256" key="2">
    <source>
        <dbReference type="SAM" id="Phobius"/>
    </source>
</evidence>
<keyword evidence="3" id="KW-0732">Signal</keyword>
<name>A0A8S3YT99_9EUPU</name>
<feature type="region of interest" description="Disordered" evidence="1">
    <location>
        <begin position="55"/>
        <end position="141"/>
    </location>
</feature>
<reference evidence="4" key="1">
    <citation type="submission" date="2021-04" db="EMBL/GenBank/DDBJ databases">
        <authorList>
            <consortium name="Molecular Ecology Group"/>
        </authorList>
    </citation>
    <scope>NUCLEOTIDE SEQUENCE</scope>
</reference>
<keyword evidence="2" id="KW-1133">Transmembrane helix</keyword>
<gene>
    <name evidence="4" type="ORF">CUNI_LOCUS5747</name>
</gene>
<accession>A0A8S3YT99</accession>
<feature type="signal peptide" evidence="3">
    <location>
        <begin position="1"/>
        <end position="19"/>
    </location>
</feature>
<comment type="caution">
    <text evidence="4">The sequence shown here is derived from an EMBL/GenBank/DDBJ whole genome shotgun (WGS) entry which is preliminary data.</text>
</comment>
<evidence type="ECO:0000256" key="1">
    <source>
        <dbReference type="SAM" id="MobiDB-lite"/>
    </source>
</evidence>
<feature type="compositionally biased region" description="Basic and acidic residues" evidence="1">
    <location>
        <begin position="92"/>
        <end position="107"/>
    </location>
</feature>
<dbReference type="Proteomes" id="UP000678393">
    <property type="component" value="Unassembled WGS sequence"/>
</dbReference>
<keyword evidence="5" id="KW-1185">Reference proteome</keyword>
<protein>
    <submittedName>
        <fullName evidence="4">Uncharacterized protein</fullName>
    </submittedName>
</protein>
<dbReference type="EMBL" id="CAJHNH020000849">
    <property type="protein sequence ID" value="CAG5120189.1"/>
    <property type="molecule type" value="Genomic_DNA"/>
</dbReference>
<evidence type="ECO:0000313" key="4">
    <source>
        <dbReference type="EMBL" id="CAG5120189.1"/>
    </source>
</evidence>
<feature type="non-terminal residue" evidence="4">
    <location>
        <position position="174"/>
    </location>
</feature>
<feature type="transmembrane region" description="Helical" evidence="2">
    <location>
        <begin position="150"/>
        <end position="173"/>
    </location>
</feature>
<keyword evidence="2" id="KW-0472">Membrane</keyword>
<sequence>MDWKCVFLNFLLFIPHNRIFILATVETESDSAKISQLTEQELIDKIVEKIEEQQRIAQKGSSDVETEDDTLNRAVVEDADKSSGVSNQIPQGEKKDGVAPEGPRDGSENESSSNKSTLPPAVPGHVAPLEQQEHVDSRRQSGLIDTEDTIFIIIIAVAVSTGFLGLMLAGVCYY</sequence>
<feature type="non-terminal residue" evidence="4">
    <location>
        <position position="1"/>
    </location>
</feature>
<organism evidence="4 5">
    <name type="scientific">Candidula unifasciata</name>
    <dbReference type="NCBI Taxonomy" id="100452"/>
    <lineage>
        <taxon>Eukaryota</taxon>
        <taxon>Metazoa</taxon>
        <taxon>Spiralia</taxon>
        <taxon>Lophotrochozoa</taxon>
        <taxon>Mollusca</taxon>
        <taxon>Gastropoda</taxon>
        <taxon>Heterobranchia</taxon>
        <taxon>Euthyneura</taxon>
        <taxon>Panpulmonata</taxon>
        <taxon>Eupulmonata</taxon>
        <taxon>Stylommatophora</taxon>
        <taxon>Helicina</taxon>
        <taxon>Helicoidea</taxon>
        <taxon>Geomitridae</taxon>
        <taxon>Candidula</taxon>
    </lineage>
</organism>
<evidence type="ECO:0000256" key="3">
    <source>
        <dbReference type="SAM" id="SignalP"/>
    </source>
</evidence>